<name>A0A4Q5J033_9ACTN</name>
<dbReference type="SUPFAM" id="SSF55781">
    <property type="entry name" value="GAF domain-like"/>
    <property type="match status" value="1"/>
</dbReference>
<evidence type="ECO:0000259" key="3">
    <source>
        <dbReference type="Pfam" id="PF01590"/>
    </source>
</evidence>
<protein>
    <submittedName>
        <fullName evidence="4">ANTAR domain-containing protein</fullName>
    </submittedName>
</protein>
<reference evidence="4 5" key="1">
    <citation type="submission" date="2019-01" db="EMBL/GenBank/DDBJ databases">
        <title>Nocardioides guangzhouensis sp. nov., an actinobacterium isolated from soil.</title>
        <authorList>
            <person name="Fu Y."/>
            <person name="Cai Y."/>
            <person name="Lin Z."/>
            <person name="Chen P."/>
        </authorList>
    </citation>
    <scope>NUCLEOTIDE SEQUENCE [LARGE SCALE GENOMIC DNA]</scope>
    <source>
        <strain evidence="4 5">NBRC 105384</strain>
    </source>
</reference>
<keyword evidence="5" id="KW-1185">Reference proteome</keyword>
<evidence type="ECO:0000313" key="5">
    <source>
        <dbReference type="Proteomes" id="UP000291189"/>
    </source>
</evidence>
<dbReference type="RefSeq" id="WP_129988302.1">
    <property type="nucleotide sequence ID" value="NZ_SDPU01000028.1"/>
</dbReference>
<dbReference type="InterPro" id="IPR003018">
    <property type="entry name" value="GAF"/>
</dbReference>
<dbReference type="InterPro" id="IPR036388">
    <property type="entry name" value="WH-like_DNA-bd_sf"/>
</dbReference>
<evidence type="ECO:0000256" key="1">
    <source>
        <dbReference type="ARBA" id="ARBA00023015"/>
    </source>
</evidence>
<dbReference type="AlphaFoldDB" id="A0A4Q5J033"/>
<dbReference type="EMBL" id="SDPU01000028">
    <property type="protein sequence ID" value="RYU10711.1"/>
    <property type="molecule type" value="Genomic_DNA"/>
</dbReference>
<keyword evidence="1" id="KW-0805">Transcription regulation</keyword>
<dbReference type="Gene3D" id="1.10.10.10">
    <property type="entry name" value="Winged helix-like DNA-binding domain superfamily/Winged helix DNA-binding domain"/>
    <property type="match status" value="1"/>
</dbReference>
<organism evidence="4 5">
    <name type="scientific">Nocardioides iriomotensis</name>
    <dbReference type="NCBI Taxonomy" id="715784"/>
    <lineage>
        <taxon>Bacteria</taxon>
        <taxon>Bacillati</taxon>
        <taxon>Actinomycetota</taxon>
        <taxon>Actinomycetes</taxon>
        <taxon>Propionibacteriales</taxon>
        <taxon>Nocardioidaceae</taxon>
        <taxon>Nocardioides</taxon>
    </lineage>
</organism>
<dbReference type="Proteomes" id="UP000291189">
    <property type="component" value="Unassembled WGS sequence"/>
</dbReference>
<feature type="domain" description="GAF" evidence="3">
    <location>
        <begin position="8"/>
        <end position="133"/>
    </location>
</feature>
<dbReference type="OrthoDB" id="7466251at2"/>
<dbReference type="Pfam" id="PF01590">
    <property type="entry name" value="GAF"/>
    <property type="match status" value="1"/>
</dbReference>
<evidence type="ECO:0000256" key="2">
    <source>
        <dbReference type="ARBA" id="ARBA00023163"/>
    </source>
</evidence>
<keyword evidence="2" id="KW-0804">Transcription</keyword>
<sequence>MNGTPVPVLDRLLSSCCKEAGLDGAGVSIVSSSGAHEPLYGSDHVAEAIERLQVTLGEGPCIDASATGTPVLVADLTDPRDAVAGRWPVFRDEATLAGARAIFAFPLRIGAISLGAVDLYRHTAGPLSRKELGSAYSSMEKVGLAVLETPDYYGDVDAPTTINMTVHQAAGMVMGQLDSSIDEAMVRLRAAAFAEGLSVNELAVEVVDGRRRFLKETR</sequence>
<comment type="caution">
    <text evidence="4">The sequence shown here is derived from an EMBL/GenBank/DDBJ whole genome shotgun (WGS) entry which is preliminary data.</text>
</comment>
<proteinExistence type="predicted"/>
<evidence type="ECO:0000313" key="4">
    <source>
        <dbReference type="EMBL" id="RYU10711.1"/>
    </source>
</evidence>
<gene>
    <name evidence="4" type="ORF">ETU37_15765</name>
</gene>
<accession>A0A4Q5J033</accession>
<dbReference type="Gene3D" id="3.30.450.40">
    <property type="match status" value="1"/>
</dbReference>
<dbReference type="InterPro" id="IPR029016">
    <property type="entry name" value="GAF-like_dom_sf"/>
</dbReference>